<evidence type="ECO:0000256" key="1">
    <source>
        <dbReference type="ARBA" id="ARBA00005964"/>
    </source>
</evidence>
<dbReference type="Proteomes" id="UP001201163">
    <property type="component" value="Unassembled WGS sequence"/>
</dbReference>
<dbReference type="EC" id="3.1.1.-" evidence="3"/>
<accession>A0AAD4Q6G9</accession>
<feature type="signal peptide" evidence="3">
    <location>
        <begin position="1"/>
        <end position="16"/>
    </location>
</feature>
<dbReference type="PANTHER" id="PTHR43918">
    <property type="entry name" value="ACETYLCHOLINESTERASE"/>
    <property type="match status" value="1"/>
</dbReference>
<dbReference type="InterPro" id="IPR029058">
    <property type="entry name" value="AB_hydrolase_fold"/>
</dbReference>
<evidence type="ECO:0000256" key="3">
    <source>
        <dbReference type="RuleBase" id="RU361235"/>
    </source>
</evidence>
<reference evidence="5" key="1">
    <citation type="submission" date="2022-01" db="EMBL/GenBank/DDBJ databases">
        <title>Comparative genomics reveals a dynamic genome evolution in the ectomycorrhizal milk-cap (Lactarius) mushrooms.</title>
        <authorList>
            <consortium name="DOE Joint Genome Institute"/>
            <person name="Lebreton A."/>
            <person name="Tang N."/>
            <person name="Kuo A."/>
            <person name="LaButti K."/>
            <person name="Drula E."/>
            <person name="Barry K."/>
            <person name="Clum A."/>
            <person name="Lipzen A."/>
            <person name="Mousain D."/>
            <person name="Ng V."/>
            <person name="Wang R."/>
            <person name="Wang X."/>
            <person name="Dai Y."/>
            <person name="Henrissat B."/>
            <person name="Grigoriev I.V."/>
            <person name="Guerin-Laguette A."/>
            <person name="Yu F."/>
            <person name="Martin F.M."/>
        </authorList>
    </citation>
    <scope>NUCLEOTIDE SEQUENCE</scope>
    <source>
        <strain evidence="5">QP</strain>
    </source>
</reference>
<keyword evidence="2 3" id="KW-0378">Hydrolase</keyword>
<evidence type="ECO:0000256" key="2">
    <source>
        <dbReference type="ARBA" id="ARBA00022801"/>
    </source>
</evidence>
<comment type="caution">
    <text evidence="5">The sequence shown here is derived from an EMBL/GenBank/DDBJ whole genome shotgun (WGS) entry which is preliminary data.</text>
</comment>
<dbReference type="Gene3D" id="3.40.50.1820">
    <property type="entry name" value="alpha/beta hydrolase"/>
    <property type="match status" value="1"/>
</dbReference>
<comment type="similarity">
    <text evidence="1 3">Belongs to the type-B carboxylesterase/lipase family.</text>
</comment>
<dbReference type="SUPFAM" id="SSF53474">
    <property type="entry name" value="alpha/beta-Hydrolases"/>
    <property type="match status" value="1"/>
</dbReference>
<dbReference type="PROSITE" id="PS00941">
    <property type="entry name" value="CARBOXYLESTERASE_B_2"/>
    <property type="match status" value="1"/>
</dbReference>
<keyword evidence="3" id="KW-0732">Signal</keyword>
<evidence type="ECO:0000313" key="5">
    <source>
        <dbReference type="EMBL" id="KAH8982262.1"/>
    </source>
</evidence>
<sequence length="547" mass="59499">MVFLQALLFIICAAIAIILAPTTKHTTRPIVTIDKGKFLGTTAGGVNKFLGIPFAKPPVGDLRFRLPKALGPYVGKYNATAFGLSCPQQAATFAVPDGLPHETVDYLSIISGTPILDGEDCLTLNVVAPSRVKRGSKLPVVVWIYGGGFEFGSSTLYDGGVIVNRSIALREPVIYVSMNYRVSAFGFLASQEVKDAKVGNLGLWDQRLALRWVQKYIHAFGGDPSKVTIWGESAGSISISLQMLANGGNNEGLFHAAFMQSGAPMSIGDITHGQQYYDFLVERTGCTSPSDTLTCLRAAPYEELKAAMDSTPSVNSYQSAALVWQPRVDGIFLADNPLELTRQGKVAKIPFVIGDCDDEGTLFSLSQTNVTTEAELRTYLSEFLFPNATDAQIDRLLTLYPQDVTRGSPYDTGTQNAFTPEFKRIASILGDFVFQAPRRIFLNNSSEKQNTWSYLSKRLKSLPILGSAHASDILNIYGGGDLTDYLIHFATNLDPNCGSGPHWPQYTTSSPQLLTLLDGAVPADITLDTYRVEAMKYLTKLSLANPQ</sequence>
<dbReference type="AlphaFoldDB" id="A0AAD4Q6G9"/>
<keyword evidence="6" id="KW-1185">Reference proteome</keyword>
<dbReference type="InterPro" id="IPR002018">
    <property type="entry name" value="CarbesteraseB"/>
</dbReference>
<dbReference type="GO" id="GO:0052689">
    <property type="term" value="F:carboxylic ester hydrolase activity"/>
    <property type="evidence" value="ECO:0007669"/>
    <property type="project" value="TreeGrafter"/>
</dbReference>
<dbReference type="PROSITE" id="PS00122">
    <property type="entry name" value="CARBOXYLESTERASE_B_1"/>
    <property type="match status" value="1"/>
</dbReference>
<protein>
    <recommendedName>
        <fullName evidence="3">Carboxylic ester hydrolase</fullName>
        <ecNumber evidence="3">3.1.1.-</ecNumber>
    </recommendedName>
</protein>
<feature type="chain" id="PRO_5041774349" description="Carboxylic ester hydrolase" evidence="3">
    <location>
        <begin position="17"/>
        <end position="547"/>
    </location>
</feature>
<feature type="domain" description="Carboxylesterase type B" evidence="4">
    <location>
        <begin position="29"/>
        <end position="520"/>
    </location>
</feature>
<evidence type="ECO:0000313" key="6">
    <source>
        <dbReference type="Proteomes" id="UP001201163"/>
    </source>
</evidence>
<evidence type="ECO:0000259" key="4">
    <source>
        <dbReference type="Pfam" id="PF00135"/>
    </source>
</evidence>
<name>A0AAD4Q6G9_9AGAM</name>
<dbReference type="InterPro" id="IPR050654">
    <property type="entry name" value="AChE-related_enzymes"/>
</dbReference>
<organism evidence="5 6">
    <name type="scientific">Lactarius akahatsu</name>
    <dbReference type="NCBI Taxonomy" id="416441"/>
    <lineage>
        <taxon>Eukaryota</taxon>
        <taxon>Fungi</taxon>
        <taxon>Dikarya</taxon>
        <taxon>Basidiomycota</taxon>
        <taxon>Agaricomycotina</taxon>
        <taxon>Agaricomycetes</taxon>
        <taxon>Russulales</taxon>
        <taxon>Russulaceae</taxon>
        <taxon>Lactarius</taxon>
    </lineage>
</organism>
<proteinExistence type="inferred from homology"/>
<dbReference type="InterPro" id="IPR019819">
    <property type="entry name" value="Carboxylesterase_B_CS"/>
</dbReference>
<dbReference type="InterPro" id="IPR019826">
    <property type="entry name" value="Carboxylesterase_B_AS"/>
</dbReference>
<dbReference type="Pfam" id="PF00135">
    <property type="entry name" value="COesterase"/>
    <property type="match status" value="1"/>
</dbReference>
<gene>
    <name evidence="5" type="ORF">EDB92DRAFT_126178</name>
</gene>
<dbReference type="EMBL" id="JAKELL010000102">
    <property type="protein sequence ID" value="KAH8982262.1"/>
    <property type="molecule type" value="Genomic_DNA"/>
</dbReference>
<dbReference type="PANTHER" id="PTHR43918:SF4">
    <property type="entry name" value="CARBOXYLIC ESTER HYDROLASE"/>
    <property type="match status" value="1"/>
</dbReference>